<evidence type="ECO:0000256" key="1">
    <source>
        <dbReference type="ARBA" id="ARBA00022676"/>
    </source>
</evidence>
<evidence type="ECO:0000256" key="6">
    <source>
        <dbReference type="ARBA" id="ARBA00030025"/>
    </source>
</evidence>
<comment type="catalytic activity">
    <reaction evidence="7">
        <text>dTDP-beta-L-rhamnose + L-arginyl-[protein] = N(omega)-(alpha-L-rhamnosyl)-L-arginyl-[protein] + dTDP + H(+)</text>
        <dbReference type="Rhea" id="RHEA:66692"/>
        <dbReference type="Rhea" id="RHEA-COMP:10532"/>
        <dbReference type="Rhea" id="RHEA-COMP:17096"/>
        <dbReference type="ChEBI" id="CHEBI:15378"/>
        <dbReference type="ChEBI" id="CHEBI:29965"/>
        <dbReference type="ChEBI" id="CHEBI:57510"/>
        <dbReference type="ChEBI" id="CHEBI:58369"/>
        <dbReference type="ChEBI" id="CHEBI:167445"/>
    </reaction>
    <physiologicalReaction direction="left-to-right" evidence="7">
        <dbReference type="Rhea" id="RHEA:66693"/>
    </physiologicalReaction>
</comment>
<evidence type="ECO:0000256" key="2">
    <source>
        <dbReference type="ARBA" id="ARBA00022679"/>
    </source>
</evidence>
<accession>S3BHD0</accession>
<comment type="similarity">
    <text evidence="4">Belongs to the glycosyltransferase 104 family.</text>
</comment>
<keyword evidence="2" id="KW-0808">Transferase</keyword>
<keyword evidence="9" id="KW-1185">Reference proteome</keyword>
<dbReference type="EMBL" id="ATCF01000021">
    <property type="protein sequence ID" value="EPD98760.1"/>
    <property type="molecule type" value="Genomic_DNA"/>
</dbReference>
<gene>
    <name evidence="8" type="ORF">HMPREF1476_01502</name>
</gene>
<dbReference type="GO" id="GO:0106361">
    <property type="term" value="F:protein-arginine rhamnosyltransferase activity"/>
    <property type="evidence" value="ECO:0007669"/>
    <property type="project" value="InterPro"/>
</dbReference>
<comment type="caution">
    <text evidence="8">The sequence shown here is derived from an EMBL/GenBank/DDBJ whole genome shotgun (WGS) entry which is preliminary data.</text>
</comment>
<dbReference type="STRING" id="1203554.HMPREF1476_01502"/>
<reference evidence="8 9" key="1">
    <citation type="submission" date="2013-04" db="EMBL/GenBank/DDBJ databases">
        <title>The Genome Sequence of Sutterella wadsworthensis HGA0223.</title>
        <authorList>
            <consortium name="The Broad Institute Genomics Platform"/>
            <person name="Earl A."/>
            <person name="Ward D."/>
            <person name="Feldgarden M."/>
            <person name="Gevers D."/>
            <person name="Schmidt T.M."/>
            <person name="Dover J."/>
            <person name="Dai D."/>
            <person name="Walker B."/>
            <person name="Young S."/>
            <person name="Zeng Q."/>
            <person name="Gargeya S."/>
            <person name="Fitzgerald M."/>
            <person name="Haas B."/>
            <person name="Abouelleil A."/>
            <person name="Allen A.W."/>
            <person name="Alvarado L."/>
            <person name="Arachchi H.M."/>
            <person name="Berlin A.M."/>
            <person name="Chapman S.B."/>
            <person name="Gainer-Dewar J."/>
            <person name="Goldberg J."/>
            <person name="Griggs A."/>
            <person name="Gujja S."/>
            <person name="Hansen M."/>
            <person name="Howarth C."/>
            <person name="Imamovic A."/>
            <person name="Ireland A."/>
            <person name="Larimer J."/>
            <person name="McCowan C."/>
            <person name="Murphy C."/>
            <person name="Pearson M."/>
            <person name="Poon T.W."/>
            <person name="Priest M."/>
            <person name="Roberts A."/>
            <person name="Saif S."/>
            <person name="Shea T."/>
            <person name="Sisk P."/>
            <person name="Sykes S."/>
            <person name="Wortman J."/>
            <person name="Nusbaum C."/>
            <person name="Birren B."/>
        </authorList>
    </citation>
    <scope>NUCLEOTIDE SEQUENCE [LARGE SCALE GENOMIC DNA]</scope>
    <source>
        <strain evidence="8 9">HGA0223</strain>
    </source>
</reference>
<name>S3BHD0_9BURK</name>
<comment type="function">
    <text evidence="3">Protein-arginine rhamnosyltransferase that catalyzes the transfer of a single rhamnose to elongation factor P (EF-P) on 'Lys-32', a modification required for EF-P-dependent rescue of polyproline stalled ribosomes.</text>
</comment>
<protein>
    <recommendedName>
        <fullName evidence="5">Protein-arginine rhamnosyltransferase</fullName>
    </recommendedName>
    <alternativeName>
        <fullName evidence="6">EF-P arginine rhamnosyltransferase</fullName>
    </alternativeName>
</protein>
<dbReference type="PATRIC" id="fig|1203554.3.peg.1577"/>
<organism evidence="8 9">
    <name type="scientific">Sutterella wadsworthensis HGA0223</name>
    <dbReference type="NCBI Taxonomy" id="1203554"/>
    <lineage>
        <taxon>Bacteria</taxon>
        <taxon>Pseudomonadati</taxon>
        <taxon>Pseudomonadota</taxon>
        <taxon>Betaproteobacteria</taxon>
        <taxon>Burkholderiales</taxon>
        <taxon>Sutterellaceae</taxon>
        <taxon>Sutterella</taxon>
    </lineage>
</organism>
<evidence type="ECO:0000256" key="4">
    <source>
        <dbReference type="ARBA" id="ARBA00024346"/>
    </source>
</evidence>
<evidence type="ECO:0000256" key="3">
    <source>
        <dbReference type="ARBA" id="ARBA00024303"/>
    </source>
</evidence>
<dbReference type="Proteomes" id="UP000014400">
    <property type="component" value="Unassembled WGS sequence"/>
</dbReference>
<dbReference type="Pfam" id="PF10093">
    <property type="entry name" value="EarP"/>
    <property type="match status" value="1"/>
</dbReference>
<dbReference type="HOGENOM" id="CLU_060250_0_0_4"/>
<evidence type="ECO:0000313" key="9">
    <source>
        <dbReference type="Proteomes" id="UP000014400"/>
    </source>
</evidence>
<dbReference type="RefSeq" id="WP_016474704.1">
    <property type="nucleotide sequence ID" value="NZ_KE150480.1"/>
</dbReference>
<evidence type="ECO:0000256" key="7">
    <source>
        <dbReference type="ARBA" id="ARBA00048472"/>
    </source>
</evidence>
<evidence type="ECO:0000256" key="5">
    <source>
        <dbReference type="ARBA" id="ARBA00024416"/>
    </source>
</evidence>
<dbReference type="eggNOG" id="COG4394">
    <property type="taxonomic scope" value="Bacteria"/>
</dbReference>
<evidence type="ECO:0000313" key="8">
    <source>
        <dbReference type="EMBL" id="EPD98760.1"/>
    </source>
</evidence>
<proteinExistence type="inferred from homology"/>
<keyword evidence="1" id="KW-0328">Glycosyltransferase</keyword>
<sequence>MSFRFPSADIFCRVIDNFGDAGVCWRLACRLKSLGIAVRFITDRPDVLQLIAPHAAEEAQIAAWDDFAKAAAQPGFQPSELIIETFGCRLPEAYDEAAAKLRAQRLAARQKPPFYFNLDYLSAEDWVEGSHNVVGLHPRLDLPKLWFFPGVTDRTGGVLIEDDYEKRQKAFALQKKDFLLELGADPQRTTVFIFTYPVNDLQTAAAALRQAAANRPMNALLAPGEAGDMLEKLLSGAGSELRTVRTPFVAQKDFDKLLWASDAAIIRGEDSFIRAQLAGLPMLWSTYPTEDHAHRVKLDAWLARFAPKLAPWGLSASYTKLAQDWLEGSAASEDICRFLLEARRYAPGFGVWRRELLERGDLARHMLERAELGM</sequence>
<dbReference type="AlphaFoldDB" id="S3BHD0"/>
<dbReference type="InterPro" id="IPR016633">
    <property type="entry name" value="EarP"/>
</dbReference>